<organism evidence="1 2">
    <name type="scientific">Eumeta variegata</name>
    <name type="common">Bagworm moth</name>
    <name type="synonym">Eumeta japonica</name>
    <dbReference type="NCBI Taxonomy" id="151549"/>
    <lineage>
        <taxon>Eukaryota</taxon>
        <taxon>Metazoa</taxon>
        <taxon>Ecdysozoa</taxon>
        <taxon>Arthropoda</taxon>
        <taxon>Hexapoda</taxon>
        <taxon>Insecta</taxon>
        <taxon>Pterygota</taxon>
        <taxon>Neoptera</taxon>
        <taxon>Endopterygota</taxon>
        <taxon>Lepidoptera</taxon>
        <taxon>Glossata</taxon>
        <taxon>Ditrysia</taxon>
        <taxon>Tineoidea</taxon>
        <taxon>Psychidae</taxon>
        <taxon>Oiketicinae</taxon>
        <taxon>Eumeta</taxon>
    </lineage>
</organism>
<keyword evidence="2" id="KW-1185">Reference proteome</keyword>
<comment type="caution">
    <text evidence="1">The sequence shown here is derived from an EMBL/GenBank/DDBJ whole genome shotgun (WGS) entry which is preliminary data.</text>
</comment>
<dbReference type="AlphaFoldDB" id="A0A4C1ZYL6"/>
<reference evidence="1 2" key="1">
    <citation type="journal article" date="2019" name="Commun. Biol.">
        <title>The bagworm genome reveals a unique fibroin gene that provides high tensile strength.</title>
        <authorList>
            <person name="Kono N."/>
            <person name="Nakamura H."/>
            <person name="Ohtoshi R."/>
            <person name="Tomita M."/>
            <person name="Numata K."/>
            <person name="Arakawa K."/>
        </authorList>
    </citation>
    <scope>NUCLEOTIDE SEQUENCE [LARGE SCALE GENOMIC DNA]</scope>
</reference>
<dbReference type="OrthoDB" id="205099at2759"/>
<dbReference type="EMBL" id="BGZK01002240">
    <property type="protein sequence ID" value="GBP92114.1"/>
    <property type="molecule type" value="Genomic_DNA"/>
</dbReference>
<evidence type="ECO:0000313" key="1">
    <source>
        <dbReference type="EMBL" id="GBP92114.1"/>
    </source>
</evidence>
<dbReference type="Proteomes" id="UP000299102">
    <property type="component" value="Unassembled WGS sequence"/>
</dbReference>
<gene>
    <name evidence="1" type="ORF">EVAR_47866_1</name>
</gene>
<accession>A0A4C1ZYL6</accession>
<sequence>MDELSVKRLLYADGQVILALSACGLQEIFIGKQEDLLTYYQHLDALHADFTERFLDILNMNLPSWILDSSAKADTAESLNLEEILVELTINEKLKIKKVPDSVRITNESTYEYLTRVKSNRSQRASAHRALAICRHHRVDNYFCSRPTSRAQRDRGQTPRASISNEIFVGAKVTSIANPQRKIRRYLPVFVLNKGKHEPLALLKKLLKVILTIIGAIVCKRNKKQGDNSTEMQNNKFMLVALKLWVVINEECKERVVDDTTTTLKGCPVAALPDGRMSDAYDRH</sequence>
<proteinExistence type="predicted"/>
<evidence type="ECO:0000313" key="2">
    <source>
        <dbReference type="Proteomes" id="UP000299102"/>
    </source>
</evidence>
<protein>
    <submittedName>
        <fullName evidence="1">Uncharacterized protein</fullName>
    </submittedName>
</protein>
<name>A0A4C1ZYL6_EUMVA</name>